<name>A0A0B2JZ21_9FIRM</name>
<dbReference type="Proteomes" id="UP000030993">
    <property type="component" value="Unassembled WGS sequence"/>
</dbReference>
<dbReference type="SMART" id="SM00530">
    <property type="entry name" value="HTH_XRE"/>
    <property type="match status" value="1"/>
</dbReference>
<dbReference type="InterPro" id="IPR001387">
    <property type="entry name" value="Cro/C1-type_HTH"/>
</dbReference>
<gene>
    <name evidence="3" type="ORF">NZ47_02780</name>
</gene>
<accession>A0A0B2JZ21</accession>
<dbReference type="EMBL" id="JSCE01000054">
    <property type="protein sequence ID" value="KHM52779.1"/>
    <property type="molecule type" value="Genomic_DNA"/>
</dbReference>
<dbReference type="STRING" id="82374.NZ47_02780"/>
<dbReference type="Gene3D" id="1.10.260.40">
    <property type="entry name" value="lambda repressor-like DNA-binding domains"/>
    <property type="match status" value="1"/>
</dbReference>
<keyword evidence="1" id="KW-0238">DNA-binding</keyword>
<evidence type="ECO:0000313" key="3">
    <source>
        <dbReference type="EMBL" id="KHM52779.1"/>
    </source>
</evidence>
<feature type="domain" description="HTH cro/C1-type" evidence="2">
    <location>
        <begin position="4"/>
        <end position="58"/>
    </location>
</feature>
<evidence type="ECO:0000259" key="2">
    <source>
        <dbReference type="PROSITE" id="PS50943"/>
    </source>
</evidence>
<dbReference type="Pfam" id="PF01381">
    <property type="entry name" value="HTH_3"/>
    <property type="match status" value="1"/>
</dbReference>
<sequence length="66" mass="7741">MNNLKKYREEKGYTQEMLAAKFNITVRSYQNYEADRKEPKIRLANRIAKFLGTTIIAIWPDCNQSG</sequence>
<dbReference type="GO" id="GO:0003677">
    <property type="term" value="F:DNA binding"/>
    <property type="evidence" value="ECO:0007669"/>
    <property type="project" value="UniProtKB-KW"/>
</dbReference>
<reference evidence="3 4" key="1">
    <citation type="journal article" date="2013" name="PLoS ONE">
        <title>Identification and characterization of three novel lipases belonging to families II and V from Anaerovibrio lipolyticus 5ST.</title>
        <authorList>
            <person name="Prive F."/>
            <person name="Kaderbhai N.N."/>
            <person name="Girdwood S."/>
            <person name="Worgan H.J."/>
            <person name="Pinloche E."/>
            <person name="Scollan N.D."/>
            <person name="Huws S.A."/>
            <person name="Newbold C.J."/>
        </authorList>
    </citation>
    <scope>NUCLEOTIDE SEQUENCE [LARGE SCALE GENOMIC DNA]</scope>
    <source>
        <strain evidence="3 4">5S</strain>
    </source>
</reference>
<comment type="caution">
    <text evidence="3">The sequence shown here is derived from an EMBL/GenBank/DDBJ whole genome shotgun (WGS) entry which is preliminary data.</text>
</comment>
<dbReference type="CDD" id="cd00093">
    <property type="entry name" value="HTH_XRE"/>
    <property type="match status" value="1"/>
</dbReference>
<organism evidence="3 4">
    <name type="scientific">Anaerovibrio lipolyticus</name>
    <dbReference type="NCBI Taxonomy" id="82374"/>
    <lineage>
        <taxon>Bacteria</taxon>
        <taxon>Bacillati</taxon>
        <taxon>Bacillota</taxon>
        <taxon>Negativicutes</taxon>
        <taxon>Selenomonadales</taxon>
        <taxon>Selenomonadaceae</taxon>
        <taxon>Anaerovibrio</taxon>
    </lineage>
</organism>
<dbReference type="PANTHER" id="PTHR46558:SF4">
    <property type="entry name" value="DNA-BIDING PHAGE PROTEIN"/>
    <property type="match status" value="1"/>
</dbReference>
<dbReference type="RefSeq" id="WP_039206183.1">
    <property type="nucleotide sequence ID" value="NZ_JSCE01000054.1"/>
</dbReference>
<dbReference type="InterPro" id="IPR010982">
    <property type="entry name" value="Lambda_DNA-bd_dom_sf"/>
</dbReference>
<protein>
    <recommendedName>
        <fullName evidence="2">HTH cro/C1-type domain-containing protein</fullName>
    </recommendedName>
</protein>
<dbReference type="SUPFAM" id="SSF47413">
    <property type="entry name" value="lambda repressor-like DNA-binding domains"/>
    <property type="match status" value="1"/>
</dbReference>
<evidence type="ECO:0000256" key="1">
    <source>
        <dbReference type="ARBA" id="ARBA00023125"/>
    </source>
</evidence>
<dbReference type="AlphaFoldDB" id="A0A0B2JZ21"/>
<evidence type="ECO:0000313" key="4">
    <source>
        <dbReference type="Proteomes" id="UP000030993"/>
    </source>
</evidence>
<keyword evidence="4" id="KW-1185">Reference proteome</keyword>
<dbReference type="PANTHER" id="PTHR46558">
    <property type="entry name" value="TRACRIPTIONAL REGULATORY PROTEIN-RELATED-RELATED"/>
    <property type="match status" value="1"/>
</dbReference>
<proteinExistence type="predicted"/>
<dbReference type="PROSITE" id="PS50943">
    <property type="entry name" value="HTH_CROC1"/>
    <property type="match status" value="1"/>
</dbReference>